<accession>A0AAP0RVM6</accession>
<dbReference type="Proteomes" id="UP001415857">
    <property type="component" value="Unassembled WGS sequence"/>
</dbReference>
<dbReference type="AlphaFoldDB" id="A0AAP0RVM6"/>
<reference evidence="1 2" key="1">
    <citation type="journal article" date="2024" name="Plant J.">
        <title>Genome sequences and population genomics reveal climatic adaptation and genomic divergence between two closely related sweetgum species.</title>
        <authorList>
            <person name="Xu W.Q."/>
            <person name="Ren C.Q."/>
            <person name="Zhang X.Y."/>
            <person name="Comes H.P."/>
            <person name="Liu X.H."/>
            <person name="Li Y.G."/>
            <person name="Kettle C.J."/>
            <person name="Jalonen R."/>
            <person name="Gaisberger H."/>
            <person name="Ma Y.Z."/>
            <person name="Qiu Y.X."/>
        </authorList>
    </citation>
    <scope>NUCLEOTIDE SEQUENCE [LARGE SCALE GENOMIC DNA]</scope>
    <source>
        <strain evidence="1">Hangzhou</strain>
    </source>
</reference>
<dbReference type="GO" id="GO:0006950">
    <property type="term" value="P:response to stress"/>
    <property type="evidence" value="ECO:0007669"/>
    <property type="project" value="TreeGrafter"/>
</dbReference>
<sequence>MDTMDLKGITWVGNIYQKFESICLEVEEIMYQDTVEYVENQVQTVGASVKRFCADVMQELLPPSSMDPVKEVSDLPLELYADVGIYIKPKVYIKEEPIKVEIEQLKENSNVIVNVDKHAGHASSISGLRRVNRLLPPSSGDSVKEACSDVYLGQKNSGAIYRKSNVGIIRKPKKENRPPSEISEVINSVAKDLSKTSSFCELPNENNEAACDQIAMISHPVSDAVMGCDLEKEKEGGRIRCDIADVAKCLADTSINLPSSDRILLVASIQNKEMELKSTSSSAGLSPESNDMSINNGVVSLIRCSAKGDTQNSDSADMEEFMSHNGRSDDWNIDAIESNDFTEPGMEATELIDKEKLEETCVMVDGGKLCSIPHREGKHKSYKKKIRDALSSKMRSSRKQEYEQLAAQYEDINTGPNQECVKNLKPILTMDSETEKLQTHDFCESEWELL</sequence>
<dbReference type="PANTHER" id="PTHR34659">
    <property type="entry name" value="BNAA05G11610D PROTEIN"/>
    <property type="match status" value="1"/>
</dbReference>
<gene>
    <name evidence="1" type="ORF">L1049_025026</name>
</gene>
<comment type="caution">
    <text evidence="1">The sequence shown here is derived from an EMBL/GenBank/DDBJ whole genome shotgun (WGS) entry which is preliminary data.</text>
</comment>
<name>A0AAP0RVM6_LIQFO</name>
<evidence type="ECO:0000313" key="2">
    <source>
        <dbReference type="Proteomes" id="UP001415857"/>
    </source>
</evidence>
<dbReference type="PANTHER" id="PTHR34659:SF8">
    <property type="entry name" value="(RAPE) HYPOTHETICAL PROTEIN"/>
    <property type="match status" value="1"/>
</dbReference>
<dbReference type="GO" id="GO:0005776">
    <property type="term" value="C:autophagosome"/>
    <property type="evidence" value="ECO:0007669"/>
    <property type="project" value="TreeGrafter"/>
</dbReference>
<proteinExistence type="predicted"/>
<organism evidence="1 2">
    <name type="scientific">Liquidambar formosana</name>
    <name type="common">Formosan gum</name>
    <dbReference type="NCBI Taxonomy" id="63359"/>
    <lineage>
        <taxon>Eukaryota</taxon>
        <taxon>Viridiplantae</taxon>
        <taxon>Streptophyta</taxon>
        <taxon>Embryophyta</taxon>
        <taxon>Tracheophyta</taxon>
        <taxon>Spermatophyta</taxon>
        <taxon>Magnoliopsida</taxon>
        <taxon>eudicotyledons</taxon>
        <taxon>Gunneridae</taxon>
        <taxon>Pentapetalae</taxon>
        <taxon>Saxifragales</taxon>
        <taxon>Altingiaceae</taxon>
        <taxon>Liquidambar</taxon>
    </lineage>
</organism>
<evidence type="ECO:0000313" key="1">
    <source>
        <dbReference type="EMBL" id="KAK9285825.1"/>
    </source>
</evidence>
<dbReference type="InterPro" id="IPR053273">
    <property type="entry name" value="CST_Regulator"/>
</dbReference>
<dbReference type="GO" id="GO:0061908">
    <property type="term" value="C:phagophore"/>
    <property type="evidence" value="ECO:0007669"/>
    <property type="project" value="TreeGrafter"/>
</dbReference>
<keyword evidence="2" id="KW-1185">Reference proteome</keyword>
<dbReference type="EMBL" id="JBBPBK010000005">
    <property type="protein sequence ID" value="KAK9285825.1"/>
    <property type="molecule type" value="Genomic_DNA"/>
</dbReference>
<protein>
    <submittedName>
        <fullName evidence="1">Uncharacterized protein</fullName>
    </submittedName>
</protein>